<evidence type="ECO:0000259" key="3">
    <source>
        <dbReference type="PROSITE" id="PS50137"/>
    </source>
</evidence>
<dbReference type="SUPFAM" id="SSF54768">
    <property type="entry name" value="dsRNA-binding domain-like"/>
    <property type="match status" value="3"/>
</dbReference>
<comment type="caution">
    <text evidence="4">The sequence shown here is derived from an EMBL/GenBank/DDBJ whole genome shotgun (WGS) entry which is preliminary data.</text>
</comment>
<feature type="domain" description="DRBM" evidence="3">
    <location>
        <begin position="99"/>
        <end position="169"/>
    </location>
</feature>
<evidence type="ECO:0000313" key="4">
    <source>
        <dbReference type="EMBL" id="CAL8097365.1"/>
    </source>
</evidence>
<dbReference type="PROSITE" id="PS50137">
    <property type="entry name" value="DS_RBD"/>
    <property type="match status" value="3"/>
</dbReference>
<dbReference type="SMART" id="SM00358">
    <property type="entry name" value="DSRM"/>
    <property type="match status" value="3"/>
</dbReference>
<dbReference type="CDD" id="cd19875">
    <property type="entry name" value="DSRM_EIF2AK2-like"/>
    <property type="match status" value="1"/>
</dbReference>
<dbReference type="Gene3D" id="3.30.160.20">
    <property type="match status" value="3"/>
</dbReference>
<dbReference type="PANTHER" id="PTHR46205">
    <property type="entry name" value="LOQUACIOUS, ISOFORM B"/>
    <property type="match status" value="1"/>
</dbReference>
<dbReference type="InterPro" id="IPR014720">
    <property type="entry name" value="dsRBD_dom"/>
</dbReference>
<proteinExistence type="predicted"/>
<evidence type="ECO:0000256" key="1">
    <source>
        <dbReference type="ARBA" id="ARBA00022884"/>
    </source>
</evidence>
<accession>A0ABP1QBX7</accession>
<sequence>MSVNSRYMFNSQSNLDMLQSQQQSDVQLDLTHLISATTNNNGHSNMMQNTNAGRLQQIEQQQAMALQNRQHHQVSTLGQQPQQHPQQNVKKMKDDILKTPLSLLNEICSKAKTIPIFILEENGPVHSRVYNCCVKIEMQGFLCEAKAVGKTKKDAKQEAAKALLLQMDTQVEKLLLPKIQKEEPVTPVVEIDPEIPGNPVGDLNDLCTKLKRLPPEYEDVAEYGKPHERVYTVACKLGAHIVEVGKGRSKKHAKKVAAHRVHTRVLELLAKESEGGALLKEDDNLLEKLSLLTLVSKQEAKKITDDWKLTDWVASFRTRIGPKIEMLKESSSPSALANTDSMKLLKEIAEEQKFKLDFTELDQGNKDMKTCLIAVSAGNQPLTVLMGSAVTKTQAKKNAAENFIEMLRLVLNAK</sequence>
<dbReference type="Pfam" id="PF00035">
    <property type="entry name" value="dsrm"/>
    <property type="match status" value="2"/>
</dbReference>
<feature type="domain" description="DRBM" evidence="3">
    <location>
        <begin position="198"/>
        <end position="267"/>
    </location>
</feature>
<gene>
    <name evidence="4" type="ORF">ODALV1_LOCUS9627</name>
</gene>
<keyword evidence="1 2" id="KW-0694">RNA-binding</keyword>
<dbReference type="PANTHER" id="PTHR46205:SF3">
    <property type="entry name" value="LOQUACIOUS, ISOFORM B"/>
    <property type="match status" value="1"/>
</dbReference>
<name>A0ABP1QBX7_9HEXA</name>
<feature type="domain" description="DRBM" evidence="3">
    <location>
        <begin position="340"/>
        <end position="409"/>
    </location>
</feature>
<evidence type="ECO:0000313" key="5">
    <source>
        <dbReference type="Proteomes" id="UP001642540"/>
    </source>
</evidence>
<protein>
    <recommendedName>
        <fullName evidence="3">DRBM domain-containing protein</fullName>
    </recommendedName>
</protein>
<organism evidence="4 5">
    <name type="scientific">Orchesella dallaii</name>
    <dbReference type="NCBI Taxonomy" id="48710"/>
    <lineage>
        <taxon>Eukaryota</taxon>
        <taxon>Metazoa</taxon>
        <taxon>Ecdysozoa</taxon>
        <taxon>Arthropoda</taxon>
        <taxon>Hexapoda</taxon>
        <taxon>Collembola</taxon>
        <taxon>Entomobryomorpha</taxon>
        <taxon>Entomobryoidea</taxon>
        <taxon>Orchesellidae</taxon>
        <taxon>Orchesellinae</taxon>
        <taxon>Orchesella</taxon>
    </lineage>
</organism>
<keyword evidence="5" id="KW-1185">Reference proteome</keyword>
<dbReference type="EMBL" id="CAXLJM020000028">
    <property type="protein sequence ID" value="CAL8097365.1"/>
    <property type="molecule type" value="Genomic_DNA"/>
</dbReference>
<reference evidence="4 5" key="1">
    <citation type="submission" date="2024-08" db="EMBL/GenBank/DDBJ databases">
        <authorList>
            <person name="Cucini C."/>
            <person name="Frati F."/>
        </authorList>
    </citation>
    <scope>NUCLEOTIDE SEQUENCE [LARGE SCALE GENOMIC DNA]</scope>
</reference>
<dbReference type="Proteomes" id="UP001642540">
    <property type="component" value="Unassembled WGS sequence"/>
</dbReference>
<evidence type="ECO:0000256" key="2">
    <source>
        <dbReference type="PROSITE-ProRule" id="PRU00266"/>
    </source>
</evidence>
<dbReference type="InterPro" id="IPR051247">
    <property type="entry name" value="RLC_Component"/>
</dbReference>